<protein>
    <submittedName>
        <fullName evidence="1">Uncharacterized protein</fullName>
    </submittedName>
</protein>
<keyword evidence="2" id="KW-1185">Reference proteome</keyword>
<accession>A0ACC2FT42</accession>
<gene>
    <name evidence="1" type="ORF">DPEC_G00249040</name>
</gene>
<dbReference type="EMBL" id="CM055749">
    <property type="protein sequence ID" value="KAJ7994415.1"/>
    <property type="molecule type" value="Genomic_DNA"/>
</dbReference>
<comment type="caution">
    <text evidence="1">The sequence shown here is derived from an EMBL/GenBank/DDBJ whole genome shotgun (WGS) entry which is preliminary data.</text>
</comment>
<name>A0ACC2FT42_DALPE</name>
<organism evidence="1 2">
    <name type="scientific">Dallia pectoralis</name>
    <name type="common">Alaska blackfish</name>
    <dbReference type="NCBI Taxonomy" id="75939"/>
    <lineage>
        <taxon>Eukaryota</taxon>
        <taxon>Metazoa</taxon>
        <taxon>Chordata</taxon>
        <taxon>Craniata</taxon>
        <taxon>Vertebrata</taxon>
        <taxon>Euteleostomi</taxon>
        <taxon>Actinopterygii</taxon>
        <taxon>Neopterygii</taxon>
        <taxon>Teleostei</taxon>
        <taxon>Protacanthopterygii</taxon>
        <taxon>Esociformes</taxon>
        <taxon>Umbridae</taxon>
        <taxon>Dallia</taxon>
    </lineage>
</organism>
<dbReference type="Proteomes" id="UP001157502">
    <property type="component" value="Chromosome 22"/>
</dbReference>
<feature type="non-terminal residue" evidence="1">
    <location>
        <position position="1"/>
    </location>
</feature>
<proteinExistence type="predicted"/>
<reference evidence="1" key="1">
    <citation type="submission" date="2021-05" db="EMBL/GenBank/DDBJ databases">
        <authorList>
            <person name="Pan Q."/>
            <person name="Jouanno E."/>
            <person name="Zahm M."/>
            <person name="Klopp C."/>
            <person name="Cabau C."/>
            <person name="Louis A."/>
            <person name="Berthelot C."/>
            <person name="Parey E."/>
            <person name="Roest Crollius H."/>
            <person name="Montfort J."/>
            <person name="Robinson-Rechavi M."/>
            <person name="Bouchez O."/>
            <person name="Lampietro C."/>
            <person name="Lopez Roques C."/>
            <person name="Donnadieu C."/>
            <person name="Postlethwait J."/>
            <person name="Bobe J."/>
            <person name="Dillon D."/>
            <person name="Chandos A."/>
            <person name="von Hippel F."/>
            <person name="Guiguen Y."/>
        </authorList>
    </citation>
    <scope>NUCLEOTIDE SEQUENCE</scope>
    <source>
        <strain evidence="1">YG-Jan2019</strain>
    </source>
</reference>
<evidence type="ECO:0000313" key="1">
    <source>
        <dbReference type="EMBL" id="KAJ7994415.1"/>
    </source>
</evidence>
<evidence type="ECO:0000313" key="2">
    <source>
        <dbReference type="Proteomes" id="UP001157502"/>
    </source>
</evidence>
<sequence>GVEPDCVTRAGVEPDCVTRAGVEPDCVTRAGLESGAGTEDGMGAAEETDGSERRVVWLDNQDVKPVSGVTFSPITDLKSVCPATNLTSTIHRGNVKLTTDQDIGDTPPNTVQPDSVTPVIEHPLHRTSFRTINGKQVEFNNKMTHAILSLPTPNKYARM</sequence>